<evidence type="ECO:0000313" key="8">
    <source>
        <dbReference type="EMBL" id="OAQ29806.1"/>
    </source>
</evidence>
<dbReference type="InterPro" id="IPR020549">
    <property type="entry name" value="YbeY_CS"/>
</dbReference>
<dbReference type="GO" id="GO:0004519">
    <property type="term" value="F:endonuclease activity"/>
    <property type="evidence" value="ECO:0007669"/>
    <property type="project" value="UniProtKB-KW"/>
</dbReference>
<dbReference type="OrthoDB" id="27226at2759"/>
<keyword evidence="6" id="KW-0378">Hydrolase</keyword>
<dbReference type="InterPro" id="IPR023091">
    <property type="entry name" value="MetalPrtase_cat_dom_sf_prd"/>
</dbReference>
<evidence type="ECO:0000256" key="3">
    <source>
        <dbReference type="ARBA" id="ARBA00022722"/>
    </source>
</evidence>
<dbReference type="PANTHER" id="PTHR46986:SF1">
    <property type="entry name" value="ENDORIBONUCLEASE YBEY, CHLOROPLASTIC"/>
    <property type="match status" value="1"/>
</dbReference>
<dbReference type="PANTHER" id="PTHR46986">
    <property type="entry name" value="ENDORIBONUCLEASE YBEY, CHLOROPLASTIC"/>
    <property type="match status" value="1"/>
</dbReference>
<evidence type="ECO:0000256" key="5">
    <source>
        <dbReference type="ARBA" id="ARBA00022759"/>
    </source>
</evidence>
<organism evidence="8 9">
    <name type="scientific">Linnemannia elongata AG-77</name>
    <dbReference type="NCBI Taxonomy" id="1314771"/>
    <lineage>
        <taxon>Eukaryota</taxon>
        <taxon>Fungi</taxon>
        <taxon>Fungi incertae sedis</taxon>
        <taxon>Mucoromycota</taxon>
        <taxon>Mortierellomycotina</taxon>
        <taxon>Mortierellomycetes</taxon>
        <taxon>Mortierellales</taxon>
        <taxon>Mortierellaceae</taxon>
        <taxon>Linnemannia</taxon>
    </lineage>
</organism>
<dbReference type="STRING" id="1314771.A0A197JZD7"/>
<dbReference type="EMBL" id="KV442039">
    <property type="protein sequence ID" value="OAQ29806.1"/>
    <property type="molecule type" value="Genomic_DNA"/>
</dbReference>
<accession>A0A197JZD7</accession>
<gene>
    <name evidence="8" type="ORF">K457DRAFT_32128</name>
</gene>
<reference evidence="8 9" key="1">
    <citation type="submission" date="2016-05" db="EMBL/GenBank/DDBJ databases">
        <title>Genome sequencing reveals origins of a unique bacterial endosymbiosis in the earliest lineages of terrestrial Fungi.</title>
        <authorList>
            <consortium name="DOE Joint Genome Institute"/>
            <person name="Uehling J."/>
            <person name="Gryganskyi A."/>
            <person name="Hameed K."/>
            <person name="Tschaplinski T."/>
            <person name="Misztal P."/>
            <person name="Wu S."/>
            <person name="Desiro A."/>
            <person name="Vande Pol N."/>
            <person name="Du Z.-Y."/>
            <person name="Zienkiewicz A."/>
            <person name="Zienkiewicz K."/>
            <person name="Morin E."/>
            <person name="Tisserant E."/>
            <person name="Splivallo R."/>
            <person name="Hainaut M."/>
            <person name="Henrissat B."/>
            <person name="Ohm R."/>
            <person name="Kuo A."/>
            <person name="Yan J."/>
            <person name="Lipzen A."/>
            <person name="Nolan M."/>
            <person name="Labutti K."/>
            <person name="Barry K."/>
            <person name="Goldstein A."/>
            <person name="Labbe J."/>
            <person name="Schadt C."/>
            <person name="Tuskan G."/>
            <person name="Grigoriev I."/>
            <person name="Martin F."/>
            <person name="Vilgalys R."/>
            <person name="Bonito G."/>
        </authorList>
    </citation>
    <scope>NUCLEOTIDE SEQUENCE [LARGE SCALE GENOMIC DNA]</scope>
    <source>
        <strain evidence="8 9">AG-77</strain>
    </source>
</reference>
<comment type="cofactor">
    <cofactor evidence="1">
        <name>Zn(2+)</name>
        <dbReference type="ChEBI" id="CHEBI:29105"/>
    </cofactor>
</comment>
<protein>
    <submittedName>
        <fullName evidence="8">Zincin</fullName>
    </submittedName>
</protein>
<dbReference type="GO" id="GO:0004222">
    <property type="term" value="F:metalloendopeptidase activity"/>
    <property type="evidence" value="ECO:0007669"/>
    <property type="project" value="InterPro"/>
</dbReference>
<dbReference type="InterPro" id="IPR002036">
    <property type="entry name" value="YbeY"/>
</dbReference>
<dbReference type="Proteomes" id="UP000078512">
    <property type="component" value="Unassembled WGS sequence"/>
</dbReference>
<evidence type="ECO:0000313" key="9">
    <source>
        <dbReference type="Proteomes" id="UP000078512"/>
    </source>
</evidence>
<sequence>MILLKNVQKVHKICRPEVKAQLEMMLTAAGYKGWDVGVSLSGDRTVKRLNNQYRGKNKSTDILSFRFAEAIKPGKLPEPRSDDDKNLGDLFISMKYVEKWCQDHNVAIEDRLPVLYAHGICHLLGYDHQNDKDYALMKRKEKSILKKVKEWQSALESKS</sequence>
<dbReference type="NCBIfam" id="TIGR00043">
    <property type="entry name" value="rRNA maturation RNase YbeY"/>
    <property type="match status" value="1"/>
</dbReference>
<evidence type="ECO:0000256" key="4">
    <source>
        <dbReference type="ARBA" id="ARBA00022723"/>
    </source>
</evidence>
<keyword evidence="4" id="KW-0479">Metal-binding</keyword>
<name>A0A197JZD7_9FUNG</name>
<keyword evidence="7" id="KW-0862">Zinc</keyword>
<dbReference type="GO" id="GO:0046872">
    <property type="term" value="F:metal ion binding"/>
    <property type="evidence" value="ECO:0007669"/>
    <property type="project" value="UniProtKB-KW"/>
</dbReference>
<dbReference type="GO" id="GO:0006364">
    <property type="term" value="P:rRNA processing"/>
    <property type="evidence" value="ECO:0007669"/>
    <property type="project" value="InterPro"/>
</dbReference>
<dbReference type="AlphaFoldDB" id="A0A197JZD7"/>
<comment type="similarity">
    <text evidence="2">Belongs to the endoribonuclease YbeY family.</text>
</comment>
<dbReference type="HAMAP" id="MF_00009">
    <property type="entry name" value="Endoribonucl_YbeY"/>
    <property type="match status" value="1"/>
</dbReference>
<proteinExistence type="inferred from homology"/>
<evidence type="ECO:0000256" key="1">
    <source>
        <dbReference type="ARBA" id="ARBA00001947"/>
    </source>
</evidence>
<dbReference type="SUPFAM" id="SSF55486">
    <property type="entry name" value="Metalloproteases ('zincins'), catalytic domain"/>
    <property type="match status" value="1"/>
</dbReference>
<keyword evidence="9" id="KW-1185">Reference proteome</keyword>
<keyword evidence="3" id="KW-0540">Nuclease</keyword>
<evidence type="ECO:0000256" key="7">
    <source>
        <dbReference type="ARBA" id="ARBA00022833"/>
    </source>
</evidence>
<dbReference type="PROSITE" id="PS01306">
    <property type="entry name" value="UPF0054"/>
    <property type="match status" value="1"/>
</dbReference>
<dbReference type="Gene3D" id="3.40.390.30">
    <property type="entry name" value="Metalloproteases ('zincins'), catalytic domain"/>
    <property type="match status" value="1"/>
</dbReference>
<evidence type="ECO:0000256" key="2">
    <source>
        <dbReference type="ARBA" id="ARBA00010875"/>
    </source>
</evidence>
<dbReference type="Pfam" id="PF02130">
    <property type="entry name" value="YbeY"/>
    <property type="match status" value="1"/>
</dbReference>
<keyword evidence="5" id="KW-0255">Endonuclease</keyword>
<evidence type="ECO:0000256" key="6">
    <source>
        <dbReference type="ARBA" id="ARBA00022801"/>
    </source>
</evidence>